<dbReference type="Gene3D" id="2.20.200.10">
    <property type="entry name" value="Outer membrane efflux proteins (OEP)"/>
    <property type="match status" value="1"/>
</dbReference>
<reference evidence="3 4" key="1">
    <citation type="journal article" date="2013" name="Genome Announc.">
        <title>Draft Genome Sequence for Caulobacter sp. Strain OR37, a Bacterium Tolerant to Heavy Metals.</title>
        <authorList>
            <person name="Utturkar S.M."/>
            <person name="Bollmann A."/>
            <person name="Brzoska R.M."/>
            <person name="Klingeman D.M."/>
            <person name="Epstein S.E."/>
            <person name="Palumbo A.V."/>
            <person name="Brown S.D."/>
        </authorList>
    </citation>
    <scope>NUCLEOTIDE SEQUENCE [LARGE SCALE GENOMIC DNA]</scope>
    <source>
        <strain evidence="3 4">OR37</strain>
    </source>
</reference>
<dbReference type="STRING" id="1292034.OR37_00413"/>
<accession>R0D6B5</accession>
<dbReference type="Gene3D" id="1.20.1600.10">
    <property type="entry name" value="Outer membrane efflux proteins (OEP)"/>
    <property type="match status" value="1"/>
</dbReference>
<sequence length="467" mass="49348" precursor="true">MRRLLTLVAASSVLAACAMQTPYARPKAPTPATLPTGGVYPVQPADAAPPIRYADVFTDARLRTLVDQALANNRDLRAAADNILAARAQYRVQRASRFPEVDLSSRYNHGGGDGASPATRGDAYSASLGVTGFELDLFGRVASLTEAARQRYFATEYAARATRLILVADVAEAWLTYAADNSLLRIAQQTVDNAQRSVQLTDARLKGGVAPRTDLRQAQTILAAAQADIARQRTAVAKDINALQLLVGAPIDPALLPTSIEEAAPTLTQVAAGVGSDVLLRRPDIAQAEHQLRALDAQVGAARAALFPRITLTGAAGYASSALSSLFQSGAFSYSAGGGVSYPIFQAGAGRAGLAYAKAQRDAALASYEKAIQSAFRETADALARQGTIDDERAADQLQLDAAADSYRLADARYRVGNQSFLASLDAQRTYYSAQKTFVAIELQGAINRVDLYRALGGDTAEAVAPE</sequence>
<evidence type="ECO:0000256" key="2">
    <source>
        <dbReference type="RuleBase" id="RU362097"/>
    </source>
</evidence>
<dbReference type="PANTHER" id="PTHR30203">
    <property type="entry name" value="OUTER MEMBRANE CATION EFFLUX PROTEIN"/>
    <property type="match status" value="1"/>
</dbReference>
<dbReference type="PROSITE" id="PS51257">
    <property type="entry name" value="PROKAR_LIPOPROTEIN"/>
    <property type="match status" value="1"/>
</dbReference>
<keyword evidence="2" id="KW-1134">Transmembrane beta strand</keyword>
<dbReference type="Pfam" id="PF02321">
    <property type="entry name" value="OEP"/>
    <property type="match status" value="2"/>
</dbReference>
<dbReference type="AlphaFoldDB" id="R0D6B5"/>
<keyword evidence="2" id="KW-0564">Palmitate</keyword>
<gene>
    <name evidence="3" type="ORF">OR37_00413</name>
</gene>
<comment type="similarity">
    <text evidence="1 2">Belongs to the outer membrane factor (OMF) (TC 1.B.17) family.</text>
</comment>
<dbReference type="EMBL" id="APMP01000001">
    <property type="protein sequence ID" value="ENZ83905.1"/>
    <property type="molecule type" value="Genomic_DNA"/>
</dbReference>
<dbReference type="SUPFAM" id="SSF56954">
    <property type="entry name" value="Outer membrane efflux proteins (OEP)"/>
    <property type="match status" value="1"/>
</dbReference>
<proteinExistence type="inferred from homology"/>
<dbReference type="InterPro" id="IPR010131">
    <property type="entry name" value="MdtP/NodT-like"/>
</dbReference>
<comment type="caution">
    <text evidence="3">The sequence shown here is derived from an EMBL/GenBank/DDBJ whole genome shotgun (WGS) entry which is preliminary data.</text>
</comment>
<feature type="signal peptide" evidence="2">
    <location>
        <begin position="1"/>
        <end position="24"/>
    </location>
</feature>
<dbReference type="InterPro" id="IPR003423">
    <property type="entry name" value="OMP_efflux"/>
</dbReference>
<dbReference type="NCBIfam" id="TIGR01845">
    <property type="entry name" value="outer_NodT"/>
    <property type="match status" value="1"/>
</dbReference>
<dbReference type="PATRIC" id="fig|1292034.3.peg.410"/>
<dbReference type="RefSeq" id="WP_004615483.1">
    <property type="nucleotide sequence ID" value="NZ_APMP01000001.1"/>
</dbReference>
<keyword evidence="2" id="KW-0812">Transmembrane</keyword>
<dbReference type="PANTHER" id="PTHR30203:SF32">
    <property type="entry name" value="CATION EFFLUX SYSTEM PROTEIN CUSC"/>
    <property type="match status" value="1"/>
</dbReference>
<evidence type="ECO:0000313" key="4">
    <source>
        <dbReference type="Proteomes" id="UP000013063"/>
    </source>
</evidence>
<name>R0D6B5_CAUVI</name>
<feature type="chain" id="PRO_5001442825" evidence="2">
    <location>
        <begin position="25"/>
        <end position="467"/>
    </location>
</feature>
<evidence type="ECO:0000256" key="1">
    <source>
        <dbReference type="ARBA" id="ARBA00007613"/>
    </source>
</evidence>
<dbReference type="OrthoDB" id="7181739at2"/>
<organism evidence="3 4">
    <name type="scientific">Caulobacter vibrioides OR37</name>
    <dbReference type="NCBI Taxonomy" id="1292034"/>
    <lineage>
        <taxon>Bacteria</taxon>
        <taxon>Pseudomonadati</taxon>
        <taxon>Pseudomonadota</taxon>
        <taxon>Alphaproteobacteria</taxon>
        <taxon>Caulobacterales</taxon>
        <taxon>Caulobacteraceae</taxon>
        <taxon>Caulobacter</taxon>
    </lineage>
</organism>
<keyword evidence="4" id="KW-1185">Reference proteome</keyword>
<comment type="subcellular location">
    <subcellularLocation>
        <location evidence="2">Cell membrane</location>
        <topology evidence="2">Lipid-anchor</topology>
    </subcellularLocation>
</comment>
<dbReference type="eggNOG" id="COG1538">
    <property type="taxonomic scope" value="Bacteria"/>
</dbReference>
<keyword evidence="2" id="KW-0472">Membrane</keyword>
<evidence type="ECO:0000313" key="3">
    <source>
        <dbReference type="EMBL" id="ENZ83905.1"/>
    </source>
</evidence>
<keyword evidence="2" id="KW-0732">Signal</keyword>
<keyword evidence="2 3" id="KW-0449">Lipoprotein</keyword>
<dbReference type="GO" id="GO:0005886">
    <property type="term" value="C:plasma membrane"/>
    <property type="evidence" value="ECO:0007669"/>
    <property type="project" value="UniProtKB-SubCell"/>
</dbReference>
<dbReference type="GO" id="GO:0015562">
    <property type="term" value="F:efflux transmembrane transporter activity"/>
    <property type="evidence" value="ECO:0007669"/>
    <property type="project" value="InterPro"/>
</dbReference>
<protein>
    <submittedName>
        <fullName evidence="3">Efflux transporter, outer membrane factor lipoprotein, NodT family</fullName>
    </submittedName>
</protein>
<dbReference type="Proteomes" id="UP000013063">
    <property type="component" value="Unassembled WGS sequence"/>
</dbReference>